<keyword evidence="1" id="KW-0472">Membrane</keyword>
<feature type="transmembrane region" description="Helical" evidence="1">
    <location>
        <begin position="6"/>
        <end position="24"/>
    </location>
</feature>
<gene>
    <name evidence="2" type="ORF">RJ639_022097</name>
</gene>
<dbReference type="Proteomes" id="UP001188597">
    <property type="component" value="Unassembled WGS sequence"/>
</dbReference>
<sequence>MNKTTIIDIYNIFVNIFVAVVLWFRDNGEKPSSSTGVMEQKWNSFESLVQLDLTVEFRNGTDMIWQLHGREIDYLANINRADFLNVGFNLWPYGGEWPCAVRYYGGEAESGEPREREVSRTYRCAMND</sequence>
<keyword evidence="3" id="KW-1185">Reference proteome</keyword>
<evidence type="ECO:0000256" key="1">
    <source>
        <dbReference type="SAM" id="Phobius"/>
    </source>
</evidence>
<accession>A0AA89AGW7</accession>
<name>A0AA89AGW7_9ASTE</name>
<evidence type="ECO:0000313" key="3">
    <source>
        <dbReference type="Proteomes" id="UP001188597"/>
    </source>
</evidence>
<organism evidence="2 3">
    <name type="scientific">Escallonia herrerae</name>
    <dbReference type="NCBI Taxonomy" id="1293975"/>
    <lineage>
        <taxon>Eukaryota</taxon>
        <taxon>Viridiplantae</taxon>
        <taxon>Streptophyta</taxon>
        <taxon>Embryophyta</taxon>
        <taxon>Tracheophyta</taxon>
        <taxon>Spermatophyta</taxon>
        <taxon>Magnoliopsida</taxon>
        <taxon>eudicotyledons</taxon>
        <taxon>Gunneridae</taxon>
        <taxon>Pentapetalae</taxon>
        <taxon>asterids</taxon>
        <taxon>campanulids</taxon>
        <taxon>Escalloniales</taxon>
        <taxon>Escalloniaceae</taxon>
        <taxon>Escallonia</taxon>
    </lineage>
</organism>
<keyword evidence="1" id="KW-1133">Transmembrane helix</keyword>
<evidence type="ECO:0000313" key="2">
    <source>
        <dbReference type="EMBL" id="KAK3001411.1"/>
    </source>
</evidence>
<reference evidence="2" key="1">
    <citation type="submission" date="2022-12" db="EMBL/GenBank/DDBJ databases">
        <title>Draft genome assemblies for two species of Escallonia (Escalloniales).</title>
        <authorList>
            <person name="Chanderbali A."/>
            <person name="Dervinis C."/>
            <person name="Anghel I."/>
            <person name="Soltis D."/>
            <person name="Soltis P."/>
            <person name="Zapata F."/>
        </authorList>
    </citation>
    <scope>NUCLEOTIDE SEQUENCE</scope>
    <source>
        <strain evidence="2">UCBG64.0493</strain>
        <tissue evidence="2">Leaf</tissue>
    </source>
</reference>
<keyword evidence="1" id="KW-0812">Transmembrane</keyword>
<protein>
    <submittedName>
        <fullName evidence="2">Uncharacterized protein</fullName>
    </submittedName>
</protein>
<dbReference type="EMBL" id="JAVXUP010002789">
    <property type="protein sequence ID" value="KAK3001411.1"/>
    <property type="molecule type" value="Genomic_DNA"/>
</dbReference>
<proteinExistence type="predicted"/>
<dbReference type="AlphaFoldDB" id="A0AA89AGW7"/>
<comment type="caution">
    <text evidence="2">The sequence shown here is derived from an EMBL/GenBank/DDBJ whole genome shotgun (WGS) entry which is preliminary data.</text>
</comment>